<dbReference type="InterPro" id="IPR051170">
    <property type="entry name" value="Neural/epithelial_adhesion"/>
</dbReference>
<sequence length="535" mass="59517">LYEVRLELKESCLKVDFTFHAMNTTKSSVLLTGFWMCAKYEVSVRGYTVAGPGPYSKAIVAQTKSLKLSQTWSKETPSPPSFSQIPSGEGITANITLPRFPGNAKFFQVIVIRYSLDYTGVVNSPENFTPKDLMTYEEAHKSPVPAAYVTFQFRGQDFDVFRKFVVGDGGHSSGNPRNRRGSDGGVFLNKPLQPNTNYRVFLRAFIEKMVYFSSNFVTIETKGKPAVKDLPERTIFQVGDVVVLTCEATGDPKPSVTWSKDGNTSIPRAQFRNDDHILVIQEVAPSDGGIYECRASNIFGQRRTATAVIIAVPPSIMKDVSPRSVLCAKETSCSLLCHATSDILFNYSWTRNGQALDGHNIKVMNNSAIITPLDDQDFGDYVCHATNSFGSTTYKITLSESRKEENSKCCQYVQSIFQASDIAWSCIVFVLLFFIGVLIWRLKRAQASNRPATAKKSTGRDTVQSVFPLEQHASEPGSYMELRPRPSQGQTRVPPEYQSLQGSHVNAGYYNVVPKEGNKRGSNEEIYEEIELSDC</sequence>
<dbReference type="PANTHER" id="PTHR12231:SF253">
    <property type="entry name" value="DPR-INTERACTING PROTEIN ETA, ISOFORM B-RELATED"/>
    <property type="match status" value="1"/>
</dbReference>
<dbReference type="InterPro" id="IPR003598">
    <property type="entry name" value="Ig_sub2"/>
</dbReference>
<keyword evidence="3" id="KW-1015">Disulfide bond</keyword>
<dbReference type="Pfam" id="PF13927">
    <property type="entry name" value="Ig_3"/>
    <property type="match status" value="1"/>
</dbReference>
<keyword evidence="2" id="KW-0677">Repeat</keyword>
<evidence type="ECO:0000256" key="4">
    <source>
        <dbReference type="ARBA" id="ARBA00023319"/>
    </source>
</evidence>
<evidence type="ECO:0000256" key="1">
    <source>
        <dbReference type="ARBA" id="ARBA00022729"/>
    </source>
</evidence>
<keyword evidence="4" id="KW-0393">Immunoglobulin domain</keyword>
<evidence type="ECO:0000259" key="7">
    <source>
        <dbReference type="PROSITE" id="PS50835"/>
    </source>
</evidence>
<dbReference type="AlphaFoldDB" id="A0AAU9Y2B7"/>
<keyword evidence="1" id="KW-0732">Signal</keyword>
<dbReference type="Proteomes" id="UP001159428">
    <property type="component" value="Unassembled WGS sequence"/>
</dbReference>
<keyword evidence="6" id="KW-0472">Membrane</keyword>
<proteinExistence type="predicted"/>
<dbReference type="InterPro" id="IPR003599">
    <property type="entry name" value="Ig_sub"/>
</dbReference>
<feature type="non-terminal residue" evidence="8">
    <location>
        <position position="1"/>
    </location>
</feature>
<dbReference type="SMART" id="SM00409">
    <property type="entry name" value="IG"/>
    <property type="match status" value="2"/>
</dbReference>
<organism evidence="8 9">
    <name type="scientific">Pocillopora meandrina</name>
    <dbReference type="NCBI Taxonomy" id="46732"/>
    <lineage>
        <taxon>Eukaryota</taxon>
        <taxon>Metazoa</taxon>
        <taxon>Cnidaria</taxon>
        <taxon>Anthozoa</taxon>
        <taxon>Hexacorallia</taxon>
        <taxon>Scleractinia</taxon>
        <taxon>Astrocoeniina</taxon>
        <taxon>Pocilloporidae</taxon>
        <taxon>Pocillopora</taxon>
    </lineage>
</organism>
<evidence type="ECO:0000256" key="5">
    <source>
        <dbReference type="SAM" id="MobiDB-lite"/>
    </source>
</evidence>
<dbReference type="SUPFAM" id="SSF48726">
    <property type="entry name" value="Immunoglobulin"/>
    <property type="match status" value="2"/>
</dbReference>
<evidence type="ECO:0000313" key="9">
    <source>
        <dbReference type="Proteomes" id="UP001159428"/>
    </source>
</evidence>
<evidence type="ECO:0000313" key="8">
    <source>
        <dbReference type="EMBL" id="CAH3163876.1"/>
    </source>
</evidence>
<feature type="transmembrane region" description="Helical" evidence="6">
    <location>
        <begin position="422"/>
        <end position="440"/>
    </location>
</feature>
<evidence type="ECO:0000256" key="3">
    <source>
        <dbReference type="ARBA" id="ARBA00023157"/>
    </source>
</evidence>
<protein>
    <recommendedName>
        <fullName evidence="7">Ig-like domain-containing protein</fullName>
    </recommendedName>
</protein>
<reference evidence="8 9" key="1">
    <citation type="submission" date="2022-05" db="EMBL/GenBank/DDBJ databases">
        <authorList>
            <consortium name="Genoscope - CEA"/>
            <person name="William W."/>
        </authorList>
    </citation>
    <scope>NUCLEOTIDE SEQUENCE [LARGE SCALE GENOMIC DNA]</scope>
</reference>
<evidence type="ECO:0000256" key="2">
    <source>
        <dbReference type="ARBA" id="ARBA00022737"/>
    </source>
</evidence>
<gene>
    <name evidence="8" type="ORF">PMEA_00035757</name>
</gene>
<comment type="caution">
    <text evidence="8">The sequence shown here is derived from an EMBL/GenBank/DDBJ whole genome shotgun (WGS) entry which is preliminary data.</text>
</comment>
<dbReference type="InterPro" id="IPR013783">
    <property type="entry name" value="Ig-like_fold"/>
</dbReference>
<dbReference type="InterPro" id="IPR007110">
    <property type="entry name" value="Ig-like_dom"/>
</dbReference>
<dbReference type="PANTHER" id="PTHR12231">
    <property type="entry name" value="CTX-RELATED TYPE I TRANSMEMBRANE PROTEIN"/>
    <property type="match status" value="1"/>
</dbReference>
<feature type="domain" description="Ig-like" evidence="7">
    <location>
        <begin position="314"/>
        <end position="399"/>
    </location>
</feature>
<dbReference type="PROSITE" id="PS50835">
    <property type="entry name" value="IG_LIKE"/>
    <property type="match status" value="2"/>
</dbReference>
<feature type="domain" description="Ig-like" evidence="7">
    <location>
        <begin position="225"/>
        <end position="311"/>
    </location>
</feature>
<dbReference type="SUPFAM" id="SSF49265">
    <property type="entry name" value="Fibronectin type III"/>
    <property type="match status" value="1"/>
</dbReference>
<dbReference type="FunFam" id="2.60.40.10:FF:000032">
    <property type="entry name" value="palladin isoform X1"/>
    <property type="match status" value="1"/>
</dbReference>
<keyword evidence="6" id="KW-1133">Transmembrane helix</keyword>
<dbReference type="Gene3D" id="2.60.40.10">
    <property type="entry name" value="Immunoglobulins"/>
    <property type="match status" value="3"/>
</dbReference>
<accession>A0AAU9Y2B7</accession>
<keyword evidence="9" id="KW-1185">Reference proteome</keyword>
<dbReference type="EMBL" id="CALNXJ010000097">
    <property type="protein sequence ID" value="CAH3163876.1"/>
    <property type="molecule type" value="Genomic_DNA"/>
</dbReference>
<feature type="region of interest" description="Disordered" evidence="5">
    <location>
        <begin position="477"/>
        <end position="496"/>
    </location>
</feature>
<dbReference type="Pfam" id="PF07679">
    <property type="entry name" value="I-set"/>
    <property type="match status" value="1"/>
</dbReference>
<keyword evidence="6" id="KW-0812">Transmembrane</keyword>
<dbReference type="InterPro" id="IPR036179">
    <property type="entry name" value="Ig-like_dom_sf"/>
</dbReference>
<dbReference type="InterPro" id="IPR013098">
    <property type="entry name" value="Ig_I-set"/>
</dbReference>
<dbReference type="SMART" id="SM00408">
    <property type="entry name" value="IGc2"/>
    <property type="match status" value="2"/>
</dbReference>
<dbReference type="InterPro" id="IPR036116">
    <property type="entry name" value="FN3_sf"/>
</dbReference>
<name>A0AAU9Y2B7_9CNID</name>
<evidence type="ECO:0000256" key="6">
    <source>
        <dbReference type="SAM" id="Phobius"/>
    </source>
</evidence>